<keyword evidence="3 10" id="KW-0436">Ligase</keyword>
<feature type="domain" description="Arginyl tRNA synthetase N-terminal" evidence="12">
    <location>
        <begin position="3"/>
        <end position="83"/>
    </location>
</feature>
<keyword evidence="4 10" id="KW-0547">Nucleotide-binding</keyword>
<evidence type="ECO:0000313" key="14">
    <source>
        <dbReference type="Proteomes" id="UP001479436"/>
    </source>
</evidence>
<evidence type="ECO:0000256" key="6">
    <source>
        <dbReference type="ARBA" id="ARBA00022917"/>
    </source>
</evidence>
<accession>A0ABR2W9I8</accession>
<dbReference type="PANTHER" id="PTHR11956:SF11">
    <property type="entry name" value="ARGININE--TRNA LIGASE, MITOCHONDRIAL-RELATED"/>
    <property type="match status" value="1"/>
</dbReference>
<dbReference type="InterPro" id="IPR035684">
    <property type="entry name" value="ArgRS_core"/>
</dbReference>
<dbReference type="Proteomes" id="UP001479436">
    <property type="component" value="Unassembled WGS sequence"/>
</dbReference>
<evidence type="ECO:0000256" key="3">
    <source>
        <dbReference type="ARBA" id="ARBA00022598"/>
    </source>
</evidence>
<evidence type="ECO:0000256" key="2">
    <source>
        <dbReference type="ARBA" id="ARBA00012837"/>
    </source>
</evidence>
<feature type="domain" description="DALR anticodon binding" evidence="11">
    <location>
        <begin position="448"/>
        <end position="563"/>
    </location>
</feature>
<dbReference type="SMART" id="SM00836">
    <property type="entry name" value="DALR_1"/>
    <property type="match status" value="1"/>
</dbReference>
<dbReference type="InterPro" id="IPR014729">
    <property type="entry name" value="Rossmann-like_a/b/a_fold"/>
</dbReference>
<comment type="catalytic activity">
    <reaction evidence="9">
        <text>tRNA(Arg) + L-arginine + ATP = L-arginyl-tRNA(Arg) + AMP + diphosphate</text>
        <dbReference type="Rhea" id="RHEA:20301"/>
        <dbReference type="Rhea" id="RHEA-COMP:9658"/>
        <dbReference type="Rhea" id="RHEA-COMP:9673"/>
        <dbReference type="ChEBI" id="CHEBI:30616"/>
        <dbReference type="ChEBI" id="CHEBI:32682"/>
        <dbReference type="ChEBI" id="CHEBI:33019"/>
        <dbReference type="ChEBI" id="CHEBI:78442"/>
        <dbReference type="ChEBI" id="CHEBI:78513"/>
        <dbReference type="ChEBI" id="CHEBI:456215"/>
        <dbReference type="EC" id="6.1.1.19"/>
    </reaction>
</comment>
<dbReference type="GO" id="GO:0004814">
    <property type="term" value="F:arginine-tRNA ligase activity"/>
    <property type="evidence" value="ECO:0007669"/>
    <property type="project" value="UniProtKB-EC"/>
</dbReference>
<keyword evidence="14" id="KW-1185">Reference proteome</keyword>
<proteinExistence type="inferred from homology"/>
<name>A0ABR2W9I8_9FUNG</name>
<evidence type="ECO:0000256" key="1">
    <source>
        <dbReference type="ARBA" id="ARBA00005594"/>
    </source>
</evidence>
<dbReference type="SUPFAM" id="SSF55190">
    <property type="entry name" value="Arginyl-tRNA synthetase (ArgRS), N-terminal 'additional' domain"/>
    <property type="match status" value="1"/>
</dbReference>
<dbReference type="PANTHER" id="PTHR11956">
    <property type="entry name" value="ARGINYL-TRNA SYNTHETASE"/>
    <property type="match status" value="1"/>
</dbReference>
<dbReference type="CDD" id="cd00671">
    <property type="entry name" value="ArgRS_core"/>
    <property type="match status" value="1"/>
</dbReference>
<dbReference type="InterPro" id="IPR001278">
    <property type="entry name" value="Arg-tRNA-ligase"/>
</dbReference>
<dbReference type="HAMAP" id="MF_00123">
    <property type="entry name" value="Arg_tRNA_synth"/>
    <property type="match status" value="1"/>
</dbReference>
<dbReference type="Pfam" id="PF03485">
    <property type="entry name" value="Arg_tRNA_synt_N"/>
    <property type="match status" value="1"/>
</dbReference>
<keyword evidence="5 10" id="KW-0067">ATP-binding</keyword>
<gene>
    <name evidence="13" type="primary">SYR1_2</name>
    <name evidence="13" type="ORF">K7432_001556</name>
</gene>
<evidence type="ECO:0000256" key="10">
    <source>
        <dbReference type="RuleBase" id="RU363038"/>
    </source>
</evidence>
<keyword evidence="7 10" id="KW-0030">Aminoacyl-tRNA synthetase</keyword>
<evidence type="ECO:0000259" key="12">
    <source>
        <dbReference type="SMART" id="SM01016"/>
    </source>
</evidence>
<evidence type="ECO:0000256" key="9">
    <source>
        <dbReference type="ARBA" id="ARBA00049339"/>
    </source>
</evidence>
<dbReference type="Gene3D" id="3.30.1360.70">
    <property type="entry name" value="Arginyl tRNA synthetase N-terminal domain"/>
    <property type="match status" value="1"/>
</dbReference>
<evidence type="ECO:0000259" key="11">
    <source>
        <dbReference type="SMART" id="SM00836"/>
    </source>
</evidence>
<comment type="similarity">
    <text evidence="1 10">Belongs to the class-I aminoacyl-tRNA synthetase family.</text>
</comment>
<dbReference type="PRINTS" id="PR01038">
    <property type="entry name" value="TRNASYNTHARG"/>
</dbReference>
<evidence type="ECO:0000256" key="5">
    <source>
        <dbReference type="ARBA" id="ARBA00022840"/>
    </source>
</evidence>
<dbReference type="NCBIfam" id="TIGR00456">
    <property type="entry name" value="argS"/>
    <property type="match status" value="1"/>
</dbReference>
<dbReference type="InterPro" id="IPR036695">
    <property type="entry name" value="Arg-tRNA-synth_N_sf"/>
</dbReference>
<keyword evidence="6 10" id="KW-0648">Protein biosynthesis</keyword>
<evidence type="ECO:0000256" key="4">
    <source>
        <dbReference type="ARBA" id="ARBA00022741"/>
    </source>
</evidence>
<dbReference type="Pfam" id="PF00750">
    <property type="entry name" value="tRNA-synt_1d"/>
    <property type="match status" value="1"/>
</dbReference>
<organism evidence="13 14">
    <name type="scientific">Basidiobolus ranarum</name>
    <dbReference type="NCBI Taxonomy" id="34480"/>
    <lineage>
        <taxon>Eukaryota</taxon>
        <taxon>Fungi</taxon>
        <taxon>Fungi incertae sedis</taxon>
        <taxon>Zoopagomycota</taxon>
        <taxon>Entomophthoromycotina</taxon>
        <taxon>Basidiobolomycetes</taxon>
        <taxon>Basidiobolales</taxon>
        <taxon>Basidiobolaceae</taxon>
        <taxon>Basidiobolus</taxon>
    </lineage>
</organism>
<dbReference type="EC" id="6.1.1.19" evidence="2"/>
<evidence type="ECO:0000256" key="8">
    <source>
        <dbReference type="ARBA" id="ARBA00033033"/>
    </source>
</evidence>
<dbReference type="SUPFAM" id="SSF52374">
    <property type="entry name" value="Nucleotidylyl transferase"/>
    <property type="match status" value="1"/>
</dbReference>
<dbReference type="InterPro" id="IPR008909">
    <property type="entry name" value="DALR_anticod-bd"/>
</dbReference>
<dbReference type="CDD" id="cd07956">
    <property type="entry name" value="Anticodon_Ia_Arg"/>
    <property type="match status" value="1"/>
</dbReference>
<dbReference type="Pfam" id="PF05746">
    <property type="entry name" value="DALR_1"/>
    <property type="match status" value="1"/>
</dbReference>
<dbReference type="Gene3D" id="3.40.50.620">
    <property type="entry name" value="HUPs"/>
    <property type="match status" value="1"/>
</dbReference>
<dbReference type="Gene3D" id="1.10.730.10">
    <property type="entry name" value="Isoleucyl-tRNA Synthetase, Domain 1"/>
    <property type="match status" value="1"/>
</dbReference>
<evidence type="ECO:0000256" key="7">
    <source>
        <dbReference type="ARBA" id="ARBA00023146"/>
    </source>
</evidence>
<dbReference type="InterPro" id="IPR001412">
    <property type="entry name" value="aa-tRNA-synth_I_CS"/>
</dbReference>
<sequence>MLDLFKEKIAEQISEFSGVDAKLIPDMLDSPKVAEHGDFAIALPKMRLKGNPVQFAKDWSEKFVLNEYITKVTAAGPFLNFTISKEHLRDMVLKRIFEEKEKYGTNKSGEGKSVIVEFSSPNIAKPFHAGHLRSTIIGNFIRNVHDANGWKTIAMNYLGDWGKQYGILAIGFERYGSDEELHADAIKHLYDVYVKINADAEKDDTIHDQARAYFKRMEDGDEEALKMWKKFRDLSIVKYKETYARLNISFDVYSGESQVDNGMRRAMALLEERNISIESEGAKIIDLTKDKLGKVVVQKNDGTTLYITRDIGAAMERHEQYNFDAMYYVIASQQDLHVAQLFKILEKLDFDWGKKCTHINYGLVAGMSTRKGTAVFLDDMLNQTQESMHEVMRKNEHKYSQIENPEEVADVVGISAIMIQDMAARRIRNYDFDWNRMFSFEGDTGPYLQYAHSRLCSIERNSDIKVNPDAKFELLTEKSAMELIELIARYPELVASVMKGFEPCNVVTYALKLSHAVSNAYDSLWVKGEENDVAEARLGLYYAARVTLGNAMRLLGLKPLERM</sequence>
<dbReference type="PROSITE" id="PS00178">
    <property type="entry name" value="AA_TRNA_LIGASE_I"/>
    <property type="match status" value="1"/>
</dbReference>
<protein>
    <recommendedName>
        <fullName evidence="2">arginine--tRNA ligase</fullName>
        <ecNumber evidence="2">6.1.1.19</ecNumber>
    </recommendedName>
    <alternativeName>
        <fullName evidence="8">Arginyl-tRNA synthetase</fullName>
    </alternativeName>
</protein>
<reference evidence="13 14" key="1">
    <citation type="submission" date="2023-04" db="EMBL/GenBank/DDBJ databases">
        <title>Genome of Basidiobolus ranarum AG-B5.</title>
        <authorList>
            <person name="Stajich J.E."/>
            <person name="Carter-House D."/>
            <person name="Gryganskyi A."/>
        </authorList>
    </citation>
    <scope>NUCLEOTIDE SEQUENCE [LARGE SCALE GENOMIC DNA]</scope>
    <source>
        <strain evidence="13 14">AG-B5</strain>
    </source>
</reference>
<dbReference type="InterPro" id="IPR009080">
    <property type="entry name" value="tRNAsynth_Ia_anticodon-bd"/>
</dbReference>
<evidence type="ECO:0000313" key="13">
    <source>
        <dbReference type="EMBL" id="KAK9727779.1"/>
    </source>
</evidence>
<comment type="caution">
    <text evidence="13">The sequence shown here is derived from an EMBL/GenBank/DDBJ whole genome shotgun (WGS) entry which is preliminary data.</text>
</comment>
<dbReference type="EMBL" id="JASJQH010006911">
    <property type="protein sequence ID" value="KAK9727779.1"/>
    <property type="molecule type" value="Genomic_DNA"/>
</dbReference>
<dbReference type="InterPro" id="IPR005148">
    <property type="entry name" value="Arg-tRNA-synth_N"/>
</dbReference>
<dbReference type="SMART" id="SM01016">
    <property type="entry name" value="Arg_tRNA_synt_N"/>
    <property type="match status" value="1"/>
</dbReference>
<dbReference type="SUPFAM" id="SSF47323">
    <property type="entry name" value="Anticodon-binding domain of a subclass of class I aminoacyl-tRNA synthetases"/>
    <property type="match status" value="1"/>
</dbReference>